<dbReference type="HAMAP" id="MF_04110">
    <property type="entry name" value="ENDOLYSIN_T4"/>
    <property type="match status" value="1"/>
</dbReference>
<dbReference type="Proteomes" id="UP000327013">
    <property type="component" value="Unassembled WGS sequence"/>
</dbReference>
<dbReference type="InterPro" id="IPR023347">
    <property type="entry name" value="Lysozyme_dom_sf"/>
</dbReference>
<name>A0A5N6L456_9ROSI</name>
<dbReference type="InterPro" id="IPR051018">
    <property type="entry name" value="Bacteriophage_GH24"/>
</dbReference>
<protein>
    <recommendedName>
        <fullName evidence="10">Lysozyme</fullName>
    </recommendedName>
</protein>
<dbReference type="CDD" id="cd00737">
    <property type="entry name" value="lyz_endolysin_autolysin"/>
    <property type="match status" value="1"/>
</dbReference>
<gene>
    <name evidence="8" type="ORF">FH972_026497</name>
</gene>
<dbReference type="PANTHER" id="PTHR38107:SF3">
    <property type="entry name" value="LYSOZYME RRRD-RELATED"/>
    <property type="match status" value="1"/>
</dbReference>
<dbReference type="Pfam" id="PF00959">
    <property type="entry name" value="Phage_lysozyme"/>
    <property type="match status" value="1"/>
</dbReference>
<feature type="signal peptide" evidence="7">
    <location>
        <begin position="1"/>
        <end position="20"/>
    </location>
</feature>
<sequence length="184" mass="20336">MRYRLALFVPALAVFGTTQGQCPPPINDATTQLMQGYETYQSDPYDDGYGNITVGYGHKCADDQCSDVTDQGYSFPMSQDDANYLFQSDLQQFETCLNNALSATLNDNQYGALVSWTFNIGCGNMGSSTLVRRLNNGEDPDTVADEELPRWNKANGQVSNGLTARRQAEDNLFDTYSDYPALPC</sequence>
<dbReference type="InterPro" id="IPR023346">
    <property type="entry name" value="Lysozyme-like_dom_sf"/>
</dbReference>
<accession>A0A5N6L456</accession>
<dbReference type="GO" id="GO:0031640">
    <property type="term" value="P:killing of cells of another organism"/>
    <property type="evidence" value="ECO:0007669"/>
    <property type="project" value="UniProtKB-KW"/>
</dbReference>
<comment type="caution">
    <text evidence="8">The sequence shown here is derived from an EMBL/GenBank/DDBJ whole genome shotgun (WGS) entry which is preliminary data.</text>
</comment>
<evidence type="ECO:0000256" key="1">
    <source>
        <dbReference type="ARBA" id="ARBA00000632"/>
    </source>
</evidence>
<comment type="catalytic activity">
    <reaction evidence="1">
        <text>Hydrolysis of (1-&gt;4)-beta-linkages between N-acetylmuramic acid and N-acetyl-D-glucosamine residues in a peptidoglycan and between N-acetyl-D-glucosamine residues in chitodextrins.</text>
        <dbReference type="EC" id="3.2.1.17"/>
    </reaction>
</comment>
<dbReference type="PANTHER" id="PTHR38107">
    <property type="match status" value="1"/>
</dbReference>
<keyword evidence="9" id="KW-1185">Reference proteome</keyword>
<dbReference type="Gene3D" id="1.10.530.40">
    <property type="match status" value="1"/>
</dbReference>
<evidence type="ECO:0000313" key="8">
    <source>
        <dbReference type="EMBL" id="KAB8748946.1"/>
    </source>
</evidence>
<evidence type="ECO:0000256" key="7">
    <source>
        <dbReference type="SAM" id="SignalP"/>
    </source>
</evidence>
<evidence type="ECO:0000256" key="2">
    <source>
        <dbReference type="ARBA" id="ARBA00022529"/>
    </source>
</evidence>
<keyword evidence="7" id="KW-0732">Signal</keyword>
<dbReference type="InterPro" id="IPR033907">
    <property type="entry name" value="Endolysin_autolysin"/>
</dbReference>
<evidence type="ECO:0000256" key="3">
    <source>
        <dbReference type="ARBA" id="ARBA00022638"/>
    </source>
</evidence>
<dbReference type="GO" id="GO:0042742">
    <property type="term" value="P:defense response to bacterium"/>
    <property type="evidence" value="ECO:0007669"/>
    <property type="project" value="UniProtKB-KW"/>
</dbReference>
<dbReference type="SUPFAM" id="SSF53955">
    <property type="entry name" value="Lysozyme-like"/>
    <property type="match status" value="1"/>
</dbReference>
<evidence type="ECO:0000313" key="9">
    <source>
        <dbReference type="Proteomes" id="UP000327013"/>
    </source>
</evidence>
<keyword evidence="5" id="KW-1035">Host cytoplasm</keyword>
<keyword evidence="6" id="KW-0326">Glycosidase</keyword>
<dbReference type="OrthoDB" id="5358886at2759"/>
<keyword evidence="2" id="KW-0929">Antimicrobial</keyword>
<dbReference type="AlphaFoldDB" id="A0A5N6L456"/>
<proteinExistence type="inferred from homology"/>
<dbReference type="InterPro" id="IPR002196">
    <property type="entry name" value="Glyco_hydro_24"/>
</dbReference>
<reference evidence="8 9" key="1">
    <citation type="submission" date="2019-06" db="EMBL/GenBank/DDBJ databases">
        <title>A chromosomal-level reference genome of Carpinus fangiana (Coryloideae, Betulaceae).</title>
        <authorList>
            <person name="Yang X."/>
            <person name="Wang Z."/>
            <person name="Zhang L."/>
            <person name="Hao G."/>
            <person name="Liu J."/>
            <person name="Yang Y."/>
        </authorList>
    </citation>
    <scope>NUCLEOTIDE SEQUENCE [LARGE SCALE GENOMIC DNA]</scope>
    <source>
        <strain evidence="8">Cfa_2016G</strain>
        <tissue evidence="8">Leaf</tissue>
    </source>
</reference>
<evidence type="ECO:0008006" key="10">
    <source>
        <dbReference type="Google" id="ProtNLM"/>
    </source>
</evidence>
<dbReference type="InterPro" id="IPR034690">
    <property type="entry name" value="Endolysin_T4_type"/>
</dbReference>
<evidence type="ECO:0000256" key="6">
    <source>
        <dbReference type="ARBA" id="ARBA00023295"/>
    </source>
</evidence>
<organism evidence="8 9">
    <name type="scientific">Carpinus fangiana</name>
    <dbReference type="NCBI Taxonomy" id="176857"/>
    <lineage>
        <taxon>Eukaryota</taxon>
        <taxon>Viridiplantae</taxon>
        <taxon>Streptophyta</taxon>
        <taxon>Embryophyta</taxon>
        <taxon>Tracheophyta</taxon>
        <taxon>Spermatophyta</taxon>
        <taxon>Magnoliopsida</taxon>
        <taxon>eudicotyledons</taxon>
        <taxon>Gunneridae</taxon>
        <taxon>Pentapetalae</taxon>
        <taxon>rosids</taxon>
        <taxon>fabids</taxon>
        <taxon>Fagales</taxon>
        <taxon>Betulaceae</taxon>
        <taxon>Carpinus</taxon>
    </lineage>
</organism>
<dbReference type="GO" id="GO:0009253">
    <property type="term" value="P:peptidoglycan catabolic process"/>
    <property type="evidence" value="ECO:0007669"/>
    <property type="project" value="InterPro"/>
</dbReference>
<dbReference type="EMBL" id="VIBQ01000098">
    <property type="protein sequence ID" value="KAB8748946.1"/>
    <property type="molecule type" value="Genomic_DNA"/>
</dbReference>
<evidence type="ECO:0000256" key="5">
    <source>
        <dbReference type="ARBA" id="ARBA00023200"/>
    </source>
</evidence>
<keyword evidence="4" id="KW-0378">Hydrolase</keyword>
<dbReference type="GO" id="GO:0016998">
    <property type="term" value="P:cell wall macromolecule catabolic process"/>
    <property type="evidence" value="ECO:0007669"/>
    <property type="project" value="InterPro"/>
</dbReference>
<evidence type="ECO:0000256" key="4">
    <source>
        <dbReference type="ARBA" id="ARBA00022801"/>
    </source>
</evidence>
<dbReference type="GO" id="GO:0003796">
    <property type="term" value="F:lysozyme activity"/>
    <property type="evidence" value="ECO:0007669"/>
    <property type="project" value="UniProtKB-EC"/>
</dbReference>
<keyword evidence="3" id="KW-0081">Bacteriolytic enzyme</keyword>
<feature type="chain" id="PRO_5024378576" description="Lysozyme" evidence="7">
    <location>
        <begin position="21"/>
        <end position="184"/>
    </location>
</feature>